<dbReference type="NCBIfam" id="TIGR00661">
    <property type="entry name" value="MJ1255"/>
    <property type="match status" value="1"/>
</dbReference>
<evidence type="ECO:0000313" key="2">
    <source>
        <dbReference type="Proteomes" id="UP000050378"/>
    </source>
</evidence>
<sequence length="349" mass="39865">MRILYGIQGTGNGHITRARVMASTFRTLGVDVDYVFSGRKEQDYFDMDDFADYRVFRGLSFTSKSGQVDSFKTLKNARPLQLIKDIKGLDLRHYDLVFNDFEPITAWAAKQQNIPVIGMSHQAAFLSDKVPMFGRAFFRRALIRNYAPASVYLGVHWQPYAENIIPPFIATHHHDNPVMVENKVLVYLPFENLNNVVEYLKDFPEREFYCYHPDAKDCSIGNIHLRAPSRVGFLNDLANAGGVIGNAGFELASEALQLGKKLLLKPLGKQFEQGINAQTLLSMGAAHVMSYLNPNAMDDWLQSPQNKKLNFPSDPAPLVEWIRKKQWEKVDKLHKYLWQQVDLEQKLIV</sequence>
<dbReference type="RefSeq" id="WP_054552820.1">
    <property type="nucleotide sequence ID" value="NZ_LJTC01000005.1"/>
</dbReference>
<keyword evidence="1" id="KW-0808">Transferase</keyword>
<evidence type="ECO:0000313" key="1">
    <source>
        <dbReference type="EMBL" id="KPM83906.1"/>
    </source>
</evidence>
<dbReference type="STRING" id="570156.AOG27_09705"/>
<gene>
    <name evidence="1" type="ORF">AOG27_09705</name>
</gene>
<dbReference type="SUPFAM" id="SSF53756">
    <property type="entry name" value="UDP-Glycosyltransferase/glycogen phosphorylase"/>
    <property type="match status" value="1"/>
</dbReference>
<comment type="caution">
    <text evidence="1">The sequence shown here is derived from an EMBL/GenBank/DDBJ whole genome shotgun (WGS) entry which is preliminary data.</text>
</comment>
<dbReference type="PATRIC" id="fig|570156.3.peg.3011"/>
<proteinExistence type="predicted"/>
<protein>
    <submittedName>
        <fullName evidence="1">Glycosyltransferase</fullName>
    </submittedName>
</protein>
<dbReference type="AlphaFoldDB" id="A0A0P7E1X3"/>
<accession>A0A0P7E1X3</accession>
<dbReference type="InterPro" id="IPR005262">
    <property type="entry name" value="MJ1255-like"/>
</dbReference>
<dbReference type="EMBL" id="LJTC01000005">
    <property type="protein sequence ID" value="KPM83906.1"/>
    <property type="molecule type" value="Genomic_DNA"/>
</dbReference>
<dbReference type="Pfam" id="PF13528">
    <property type="entry name" value="Glyco_trans_1_3"/>
    <property type="match status" value="1"/>
</dbReference>
<dbReference type="Proteomes" id="UP000050378">
    <property type="component" value="Unassembled WGS sequence"/>
</dbReference>
<dbReference type="OrthoDB" id="9793805at2"/>
<organism evidence="1 2">
    <name type="scientific">Pseudoalteromonas lipolytica</name>
    <dbReference type="NCBI Taxonomy" id="570156"/>
    <lineage>
        <taxon>Bacteria</taxon>
        <taxon>Pseudomonadati</taxon>
        <taxon>Pseudomonadota</taxon>
        <taxon>Gammaproteobacteria</taxon>
        <taxon>Alteromonadales</taxon>
        <taxon>Pseudoalteromonadaceae</taxon>
        <taxon>Pseudoalteromonas</taxon>
    </lineage>
</organism>
<reference evidence="1 2" key="1">
    <citation type="submission" date="2015-09" db="EMBL/GenBank/DDBJ databases">
        <title>Draft Genome Sequence of Pseudoalteromonas lipolytica UCD-48B.</title>
        <authorList>
            <person name="Krusor M."/>
            <person name="Coil D.A."/>
            <person name="Lang J.M."/>
            <person name="Eisen J.A."/>
            <person name="Alexiev A."/>
        </authorList>
    </citation>
    <scope>NUCLEOTIDE SEQUENCE [LARGE SCALE GENOMIC DNA]</scope>
    <source>
        <strain evidence="1 2">UCD-48B</strain>
    </source>
</reference>
<dbReference type="GO" id="GO:0016740">
    <property type="term" value="F:transferase activity"/>
    <property type="evidence" value="ECO:0007669"/>
    <property type="project" value="UniProtKB-KW"/>
</dbReference>
<name>A0A0P7E1X3_9GAMM</name>